<proteinExistence type="predicted"/>
<sequence>MPSSFPDKHSVDPDCLNAEVEAIRALIDQRRAESLVDLEEGEAEIYKMLELKKQARASR</sequence>
<organism evidence="1 2">
    <name type="scientific">Azospirillum brasilense</name>
    <dbReference type="NCBI Taxonomy" id="192"/>
    <lineage>
        <taxon>Bacteria</taxon>
        <taxon>Pseudomonadati</taxon>
        <taxon>Pseudomonadota</taxon>
        <taxon>Alphaproteobacteria</taxon>
        <taxon>Rhodospirillales</taxon>
        <taxon>Azospirillaceae</taxon>
        <taxon>Azospirillum</taxon>
    </lineage>
</organism>
<evidence type="ECO:0000313" key="2">
    <source>
        <dbReference type="Proteomes" id="UP000476837"/>
    </source>
</evidence>
<reference evidence="1 2" key="1">
    <citation type="submission" date="2018-07" db="EMBL/GenBank/DDBJ databases">
        <title>Genome sequence of Roseomonas fauriae ATCC 49958.</title>
        <authorList>
            <person name="Sant'Anna F.H."/>
            <person name="Baldani J.I."/>
            <person name="Zilli J.E."/>
            <person name="Reis V.M."/>
            <person name="Hartmann A."/>
            <person name="Cruz L."/>
            <person name="de Souza E.M."/>
            <person name="de Oliveira Pedrosa F."/>
            <person name="Passaglia L.M.P."/>
        </authorList>
    </citation>
    <scope>NUCLEOTIDE SEQUENCE [LARGE SCALE GENOMIC DNA]</scope>
    <source>
        <strain evidence="1 2">ATCC 49958</strain>
    </source>
</reference>
<comment type="caution">
    <text evidence="1">The sequence shown here is derived from an EMBL/GenBank/DDBJ whole genome shotgun (WGS) entry which is preliminary data.</text>
</comment>
<name>A0A6L3B6I0_AZOBR</name>
<dbReference type="AlphaFoldDB" id="A0A6L3B6I0"/>
<protein>
    <submittedName>
        <fullName evidence="1">Uncharacterized protein</fullName>
    </submittedName>
</protein>
<accession>A0A6L3B6I0</accession>
<dbReference type="EMBL" id="QOKV01000001">
    <property type="protein sequence ID" value="KAA0688645.1"/>
    <property type="molecule type" value="Genomic_DNA"/>
</dbReference>
<dbReference type="Proteomes" id="UP000476837">
    <property type="component" value="Unassembled WGS sequence"/>
</dbReference>
<evidence type="ECO:0000313" key="1">
    <source>
        <dbReference type="EMBL" id="KAA0688645.1"/>
    </source>
</evidence>
<gene>
    <name evidence="1" type="ORF">DS837_02690</name>
</gene>